<accession>A0A6I1EUY3</accession>
<evidence type="ECO:0000313" key="5">
    <source>
        <dbReference type="EMBL" id="KAB7652891.1"/>
    </source>
</evidence>
<evidence type="ECO:0000256" key="1">
    <source>
        <dbReference type="ARBA" id="ARBA00010529"/>
    </source>
</evidence>
<sequence>MNRLELVDRVAARNTASKAEVDRIIVSALEEIISAVRDGETVTLIGFGTFKCADCAARTGRNPSTGELIHIPATKKPKFIPGTSFKELLNSDK</sequence>
<organism evidence="6 7">
    <name type="scientific">Sutterella seckii</name>
    <dbReference type="NCBI Taxonomy" id="1944635"/>
    <lineage>
        <taxon>Bacteria</taxon>
        <taxon>Pseudomonadati</taxon>
        <taxon>Pseudomonadota</taxon>
        <taxon>Betaproteobacteria</taxon>
        <taxon>Burkholderiales</taxon>
        <taxon>Sutterellaceae</taxon>
        <taxon>Sutterella</taxon>
    </lineage>
</organism>
<evidence type="ECO:0000313" key="6">
    <source>
        <dbReference type="EMBL" id="KAB7662699.1"/>
    </source>
</evidence>
<dbReference type="EMBL" id="WEHW01000001">
    <property type="protein sequence ID" value="KAB7652891.1"/>
    <property type="molecule type" value="Genomic_DNA"/>
</dbReference>
<comment type="similarity">
    <text evidence="1 4">Belongs to the bacterial histone-like protein family.</text>
</comment>
<dbReference type="RefSeq" id="WP_139687853.1">
    <property type="nucleotide sequence ID" value="NZ_WEHW01000001.1"/>
</dbReference>
<dbReference type="SMART" id="SM00411">
    <property type="entry name" value="BHL"/>
    <property type="match status" value="1"/>
</dbReference>
<dbReference type="Proteomes" id="UP000469462">
    <property type="component" value="Unassembled WGS sequence"/>
</dbReference>
<evidence type="ECO:0000313" key="7">
    <source>
        <dbReference type="Proteomes" id="UP000430564"/>
    </source>
</evidence>
<dbReference type="GO" id="GO:0003677">
    <property type="term" value="F:DNA binding"/>
    <property type="evidence" value="ECO:0007669"/>
    <property type="project" value="UniProtKB-KW"/>
</dbReference>
<dbReference type="EMBL" id="WEHX01000005">
    <property type="protein sequence ID" value="KAB7662699.1"/>
    <property type="molecule type" value="Genomic_DNA"/>
</dbReference>
<keyword evidence="3 6" id="KW-0238">DNA-binding</keyword>
<dbReference type="InterPro" id="IPR010992">
    <property type="entry name" value="IHF-like_DNA-bd_dom_sf"/>
</dbReference>
<dbReference type="CDD" id="cd13831">
    <property type="entry name" value="HU"/>
    <property type="match status" value="1"/>
</dbReference>
<comment type="caution">
    <text evidence="6">The sequence shown here is derived from an EMBL/GenBank/DDBJ whole genome shotgun (WGS) entry which is preliminary data.</text>
</comment>
<dbReference type="AlphaFoldDB" id="A0A6I1EUY3"/>
<name>A0A6I1EUY3_9BURK</name>
<protein>
    <submittedName>
        <fullName evidence="6">HU family DNA-binding protein</fullName>
    </submittedName>
</protein>
<evidence type="ECO:0000256" key="4">
    <source>
        <dbReference type="RuleBase" id="RU003939"/>
    </source>
</evidence>
<gene>
    <name evidence="6" type="ORF">GBM95_02110</name>
    <name evidence="5" type="ORF">GBM96_00675</name>
</gene>
<reference evidence="7 8" key="1">
    <citation type="submission" date="2019-10" db="EMBL/GenBank/DDBJ databases">
        <title>Genome diversity of Sutterella seckii.</title>
        <authorList>
            <person name="Chaplin A.V."/>
            <person name="Sokolova S.R."/>
            <person name="Mosin K.A."/>
            <person name="Ivanova E.L."/>
            <person name="Kochetkova T.O."/>
            <person name="Goltsov A.Y."/>
            <person name="Trofimov D.Y."/>
            <person name="Efimov B.A."/>
        </authorList>
    </citation>
    <scope>NUCLEOTIDE SEQUENCE [LARGE SCALE GENOMIC DNA]</scope>
    <source>
        <strain evidence="5 8">ASD3426</strain>
        <strain evidence="6 7">ASD393</strain>
    </source>
</reference>
<proteinExistence type="inferred from homology"/>
<keyword evidence="8" id="KW-1185">Reference proteome</keyword>
<dbReference type="SUPFAM" id="SSF47729">
    <property type="entry name" value="IHF-like DNA-binding proteins"/>
    <property type="match status" value="1"/>
</dbReference>
<evidence type="ECO:0000256" key="2">
    <source>
        <dbReference type="ARBA" id="ARBA00023067"/>
    </source>
</evidence>
<dbReference type="GO" id="GO:0030261">
    <property type="term" value="P:chromosome condensation"/>
    <property type="evidence" value="ECO:0007669"/>
    <property type="project" value="UniProtKB-KW"/>
</dbReference>
<dbReference type="PRINTS" id="PR01727">
    <property type="entry name" value="DNABINDINGHU"/>
</dbReference>
<dbReference type="PANTHER" id="PTHR33175">
    <property type="entry name" value="DNA-BINDING PROTEIN HU"/>
    <property type="match status" value="1"/>
</dbReference>
<evidence type="ECO:0000313" key="8">
    <source>
        <dbReference type="Proteomes" id="UP000469462"/>
    </source>
</evidence>
<dbReference type="PANTHER" id="PTHR33175:SF3">
    <property type="entry name" value="DNA-BINDING PROTEIN HU-BETA"/>
    <property type="match status" value="1"/>
</dbReference>
<dbReference type="InterPro" id="IPR000119">
    <property type="entry name" value="Hist_DNA-bd"/>
</dbReference>
<dbReference type="Gene3D" id="4.10.520.10">
    <property type="entry name" value="IHF-like DNA-binding proteins"/>
    <property type="match status" value="1"/>
</dbReference>
<dbReference type="Pfam" id="PF00216">
    <property type="entry name" value="Bac_DNA_binding"/>
    <property type="match status" value="1"/>
</dbReference>
<evidence type="ECO:0000256" key="3">
    <source>
        <dbReference type="ARBA" id="ARBA00023125"/>
    </source>
</evidence>
<dbReference type="OrthoDB" id="9799835at2"/>
<dbReference type="GO" id="GO:0030527">
    <property type="term" value="F:structural constituent of chromatin"/>
    <property type="evidence" value="ECO:0007669"/>
    <property type="project" value="InterPro"/>
</dbReference>
<keyword evidence="2" id="KW-0226">DNA condensation</keyword>
<dbReference type="Proteomes" id="UP000430564">
    <property type="component" value="Unassembled WGS sequence"/>
</dbReference>